<protein>
    <recommendedName>
        <fullName evidence="2">Something about silencing protein 4 domain-containing protein</fullName>
    </recommendedName>
</protein>
<accession>A0A8H8R9D2</accession>
<dbReference type="GO" id="GO:0004402">
    <property type="term" value="F:histone acetyltransferase activity"/>
    <property type="evidence" value="ECO:0007669"/>
    <property type="project" value="TreeGrafter"/>
</dbReference>
<feature type="compositionally biased region" description="Polar residues" evidence="1">
    <location>
        <begin position="15"/>
        <end position="25"/>
    </location>
</feature>
<proteinExistence type="predicted"/>
<feature type="compositionally biased region" description="Low complexity" evidence="1">
    <location>
        <begin position="129"/>
        <end position="142"/>
    </location>
</feature>
<gene>
    <name evidence="3" type="ORF">LHYA1_G001307</name>
</gene>
<dbReference type="PANTHER" id="PTHR38422:SF1">
    <property type="entry name" value="SOMETHING ABOUT SILENCING PROTEIN 4"/>
    <property type="match status" value="1"/>
</dbReference>
<feature type="compositionally biased region" description="Basic and acidic residues" evidence="1">
    <location>
        <begin position="54"/>
        <end position="68"/>
    </location>
</feature>
<name>A0A8H8R9D2_9HELO</name>
<dbReference type="RefSeq" id="XP_031008764.1">
    <property type="nucleotide sequence ID" value="XM_031146291.1"/>
</dbReference>
<evidence type="ECO:0000256" key="1">
    <source>
        <dbReference type="SAM" id="MobiDB-lite"/>
    </source>
</evidence>
<keyword evidence="4" id="KW-1185">Reference proteome</keyword>
<reference evidence="3 4" key="1">
    <citation type="submission" date="2018-05" db="EMBL/GenBank/DDBJ databases">
        <title>Genome sequencing and assembly of the regulated plant pathogen Lachnellula willkommii and related sister species for the development of diagnostic species identification markers.</title>
        <authorList>
            <person name="Giroux E."/>
            <person name="Bilodeau G."/>
        </authorList>
    </citation>
    <scope>NUCLEOTIDE SEQUENCE [LARGE SCALE GENOMIC DNA]</scope>
    <source>
        <strain evidence="3 4">CBS 185.66</strain>
    </source>
</reference>
<feature type="region of interest" description="Disordered" evidence="1">
    <location>
        <begin position="1"/>
        <end position="181"/>
    </location>
</feature>
<feature type="compositionally biased region" description="Low complexity" evidence="1">
    <location>
        <begin position="31"/>
        <end position="46"/>
    </location>
</feature>
<dbReference type="InterPro" id="IPR029184">
    <property type="entry name" value="Sas4_dom"/>
</dbReference>
<dbReference type="PANTHER" id="PTHR38422">
    <property type="entry name" value="SOMETHING ABOUT SILENCING PROTEIN 4"/>
    <property type="match status" value="1"/>
</dbReference>
<feature type="region of interest" description="Disordered" evidence="1">
    <location>
        <begin position="217"/>
        <end position="240"/>
    </location>
</feature>
<dbReference type="GeneID" id="41981505"/>
<organism evidence="3 4">
    <name type="scientific">Lachnellula hyalina</name>
    <dbReference type="NCBI Taxonomy" id="1316788"/>
    <lineage>
        <taxon>Eukaryota</taxon>
        <taxon>Fungi</taxon>
        <taxon>Dikarya</taxon>
        <taxon>Ascomycota</taxon>
        <taxon>Pezizomycotina</taxon>
        <taxon>Leotiomycetes</taxon>
        <taxon>Helotiales</taxon>
        <taxon>Lachnaceae</taxon>
        <taxon>Lachnellula</taxon>
    </lineage>
</organism>
<dbReference type="InterPro" id="IPR038988">
    <property type="entry name" value="Sas4"/>
</dbReference>
<sequence>MASSPFTRSSRKSEGLTTRSSTRSNGVAIPSHHNNAQNRQRQQPSNIGRKKRPRDSLDHDEHPIEAKKARITVEITSKPRLQPKTRSLVIKTNADSLPPPPASPQRSASPPPKHVESATQTPAPPPPQSQSQLQSQQQPTATIHHQKVVNGIKHELDRLQPKAADLNKDEKRKLRSQEGTRFKSELSQYFPEYDEVIGNDPKEDHILNLDTPMIIVDSAKTSKQPSSPKKPNGESHAYPLKEFPDSLFDDIYNAERRDYTFLINNHLEEGGEDPLSDAYFESIHRKPERQEKQIRNGDRGRAQHEKDQVIRLLEGLQGHDWLKLMGVSGITDSRKKEYEPAREHFIKGCENILEKFRTWREEEKRRKLEKEQALAQAEAAEEEEVVEGVDEVDEDDARSDGDPPDYSDVDASAARQLHDEAIARSAPLAKKHAERRAKVEMIPQSTIEYEKEFKSFFPKPHLRQTALGRHRRSGRSVSAWGHPVPEVPVEDFELPEEYRDEETLKIHARRKRRDRRISKP</sequence>
<comment type="caution">
    <text evidence="3">The sequence shown here is derived from an EMBL/GenBank/DDBJ whole genome shotgun (WGS) entry which is preliminary data.</text>
</comment>
<feature type="compositionally biased region" description="Basic and acidic residues" evidence="1">
    <location>
        <begin position="152"/>
        <end position="181"/>
    </location>
</feature>
<feature type="region of interest" description="Disordered" evidence="1">
    <location>
        <begin position="372"/>
        <end position="411"/>
    </location>
</feature>
<dbReference type="Proteomes" id="UP000431533">
    <property type="component" value="Unassembled WGS sequence"/>
</dbReference>
<feature type="compositionally biased region" description="Acidic residues" evidence="1">
    <location>
        <begin position="379"/>
        <end position="408"/>
    </location>
</feature>
<evidence type="ECO:0000313" key="3">
    <source>
        <dbReference type="EMBL" id="TVY29977.1"/>
    </source>
</evidence>
<evidence type="ECO:0000259" key="2">
    <source>
        <dbReference type="Pfam" id="PF15460"/>
    </source>
</evidence>
<evidence type="ECO:0000313" key="4">
    <source>
        <dbReference type="Proteomes" id="UP000431533"/>
    </source>
</evidence>
<dbReference type="EMBL" id="QGMH01000012">
    <property type="protein sequence ID" value="TVY29977.1"/>
    <property type="molecule type" value="Genomic_DNA"/>
</dbReference>
<feature type="domain" description="Something about silencing protein 4" evidence="2">
    <location>
        <begin position="273"/>
        <end position="368"/>
    </location>
</feature>
<dbReference type="OrthoDB" id="1938992at2759"/>
<dbReference type="GO" id="GO:0033255">
    <property type="term" value="C:SAS acetyltransferase complex"/>
    <property type="evidence" value="ECO:0007669"/>
    <property type="project" value="InterPro"/>
</dbReference>
<feature type="region of interest" description="Disordered" evidence="1">
    <location>
        <begin position="500"/>
        <end position="520"/>
    </location>
</feature>
<dbReference type="Pfam" id="PF15460">
    <property type="entry name" value="SAS4"/>
    <property type="match status" value="1"/>
</dbReference>
<feature type="compositionally biased region" description="Basic residues" evidence="1">
    <location>
        <begin position="506"/>
        <end position="520"/>
    </location>
</feature>
<dbReference type="AlphaFoldDB" id="A0A8H8R9D2"/>